<keyword evidence="3" id="KW-1185">Reference proteome</keyword>
<feature type="transmembrane region" description="Helical" evidence="1">
    <location>
        <begin position="397"/>
        <end position="419"/>
    </location>
</feature>
<gene>
    <name evidence="2" type="primary">hyp3</name>
</gene>
<feature type="transmembrane region" description="Helical" evidence="1">
    <location>
        <begin position="298"/>
        <end position="318"/>
    </location>
</feature>
<keyword evidence="2" id="KW-0496">Mitochondrion</keyword>
<dbReference type="RefSeq" id="YP_004376355.1">
    <property type="nucleotide sequence ID" value="NC_015400.1"/>
</dbReference>
<proteinExistence type="predicted"/>
<reference evidence="2" key="1">
    <citation type="submission" date="2010-09" db="EMBL/GenBank/DDBJ databases">
        <authorList>
            <person name="Garcia O."/>
            <person name="Costa G.G.L."/>
            <person name="Tiburcio R.A."/>
            <person name="Medrano F.J."/>
            <person name="Carazzolle M.F."/>
            <person name="Thomazella D.T."/>
            <person name="Schuster S.C."/>
            <person name="Carlson J.E."/>
            <person name="Guiltinan M.J."/>
            <person name="Bailey B.A."/>
            <person name="Mieckowski P."/>
            <person name="Pereira G.A.G."/>
            <person name="Meinhardt L.W."/>
        </authorList>
    </citation>
    <scope>NUCLEOTIDE SEQUENCE</scope>
</reference>
<evidence type="ECO:0000256" key="1">
    <source>
        <dbReference type="SAM" id="Phobius"/>
    </source>
</evidence>
<evidence type="ECO:0000313" key="3">
    <source>
        <dbReference type="Proteomes" id="UP000017559"/>
    </source>
</evidence>
<keyword evidence="1" id="KW-1133">Transmembrane helix</keyword>
<sequence length="420" mass="48542">MQNLNRLELKELINKSIENTLSGAQGKEMVLYNKGDSANSLVLNDNLFAEKYKLWNNFNKDSDKYNRLWDSIKDKSYFDKFKQASDIKYDGSSLIDHLSKVNENKSIFDSFSQTKPLGDLGDITVNELIVKGKEILLPLIQELNNHVDFRLGLSLISAFYMYKWTVKSYAKYAYVNDSVFKSLSKSGDTRSKEIALFMIVGAPMIVGSLFAITNVSKEKIQITFKQSDDKVGSFVDEKDIESITWSNNSLGLLSILGNKLPNWLRALIMFSIAYIFAKIFLFIIGYNEDINNIFNSLSIYFIKYCCIMSLIMVIYYIVKLYLIIMFYYNKNYIIPIYYPNKIKNWLLELKNSINISTPPIADFSDESDWKRGLPSAGGAAEELEQKQEEKKNSFVKFYLKLILLYSVIFIINFLSLIYFF</sequence>
<dbReference type="EMBL" id="HQ259115">
    <property type="protein sequence ID" value="ADO51586.1"/>
    <property type="molecule type" value="Genomic_DNA"/>
</dbReference>
<feature type="transmembrane region" description="Helical" evidence="1">
    <location>
        <begin position="263"/>
        <end position="286"/>
    </location>
</feature>
<dbReference type="GeneID" id="10446040"/>
<organism>
    <name type="scientific">Moniliophthora roreri (strain MCA 2997)</name>
    <name type="common">Cocoa frosty pod rot fungus</name>
    <name type="synonym">Crinipellis roreri</name>
    <dbReference type="NCBI Taxonomy" id="1381753"/>
    <lineage>
        <taxon>Eukaryota</taxon>
        <taxon>Fungi</taxon>
        <taxon>Dikarya</taxon>
        <taxon>Basidiomycota</taxon>
        <taxon>Agaricomycotina</taxon>
        <taxon>Agaricomycetes</taxon>
        <taxon>Agaricomycetidae</taxon>
        <taxon>Agaricales</taxon>
        <taxon>Marasmiineae</taxon>
        <taxon>Marasmiaceae</taxon>
        <taxon>Moniliophthora</taxon>
    </lineage>
</organism>
<dbReference type="Proteomes" id="UP000017559">
    <property type="component" value="Mitochondrion"/>
</dbReference>
<name>F2WVI4_MONRO</name>
<dbReference type="AlphaFoldDB" id="F2WVI4"/>
<feature type="transmembrane region" description="Helical" evidence="1">
    <location>
        <begin position="194"/>
        <end position="215"/>
    </location>
</feature>
<protein>
    <submittedName>
        <fullName evidence="2">Hyp3</fullName>
    </submittedName>
</protein>
<reference key="2">
    <citation type="journal article" date="2012" name="Fungal Biol.">
        <title>The mitochondrial genome of Moniliophthora roreri, the frosty pod rot pathogen of cacao.</title>
        <authorList>
            <person name="Costa G.G.L."/>
            <person name="Cabrera O.G."/>
            <person name="Tiburcio R.A."/>
            <person name="Medrano F.J."/>
            <person name="Carazzolle M.F."/>
            <person name="Thomazella D.P.T."/>
            <person name="Schuster S.C."/>
            <person name="Carlson J.E."/>
            <person name="Guiltinan M.J."/>
            <person name="Bailey B.A."/>
            <person name="Mieczkowski P."/>
            <person name="Pereira G.A.G."/>
            <person name="Meinhardt L.W."/>
        </authorList>
    </citation>
    <scope>NUCLEOTIDE SEQUENCE [LARGE SCALE GENOMIC DNA]</scope>
    <source>
        <strain>MCA 2997</strain>
    </source>
</reference>
<geneLocation type="mitochondrion" evidence="2"/>
<keyword evidence="1" id="KW-0472">Membrane</keyword>
<keyword evidence="1" id="KW-0812">Transmembrane</keyword>
<evidence type="ECO:0000313" key="2">
    <source>
        <dbReference type="EMBL" id="ADO51586.1"/>
    </source>
</evidence>
<accession>F2WVI4</accession>